<dbReference type="InterPro" id="IPR001579">
    <property type="entry name" value="Glyco_hydro_18_chit_AS"/>
</dbReference>
<dbReference type="InterPro" id="IPR011583">
    <property type="entry name" value="Chitinase_II/V-like_cat"/>
</dbReference>
<evidence type="ECO:0000256" key="6">
    <source>
        <dbReference type="ARBA" id="ARBA00022801"/>
    </source>
</evidence>
<dbReference type="CDD" id="cd06548">
    <property type="entry name" value="GH18_chitinase"/>
    <property type="match status" value="1"/>
</dbReference>
<organism evidence="14 15">
    <name type="scientific">Phakopsora pachyrhizi</name>
    <name type="common">Asian soybean rust disease fungus</name>
    <dbReference type="NCBI Taxonomy" id="170000"/>
    <lineage>
        <taxon>Eukaryota</taxon>
        <taxon>Fungi</taxon>
        <taxon>Dikarya</taxon>
        <taxon>Basidiomycota</taxon>
        <taxon>Pucciniomycotina</taxon>
        <taxon>Pucciniomycetes</taxon>
        <taxon>Pucciniales</taxon>
        <taxon>Phakopsoraceae</taxon>
        <taxon>Phakopsora</taxon>
    </lineage>
</organism>
<evidence type="ECO:0000256" key="12">
    <source>
        <dbReference type="SAM" id="MobiDB-lite"/>
    </source>
</evidence>
<dbReference type="GO" id="GO:0006032">
    <property type="term" value="P:chitin catabolic process"/>
    <property type="evidence" value="ECO:0007669"/>
    <property type="project" value="UniProtKB-KW"/>
</dbReference>
<evidence type="ECO:0000256" key="11">
    <source>
        <dbReference type="RuleBase" id="RU000489"/>
    </source>
</evidence>
<evidence type="ECO:0000313" key="15">
    <source>
        <dbReference type="Proteomes" id="UP001153365"/>
    </source>
</evidence>
<evidence type="ECO:0000256" key="3">
    <source>
        <dbReference type="ARBA" id="ARBA00008682"/>
    </source>
</evidence>
<protein>
    <recommendedName>
        <fullName evidence="4">chitinase</fullName>
        <ecNumber evidence="4">3.2.1.14</ecNumber>
    </recommendedName>
</protein>
<feature type="compositionally biased region" description="Basic and acidic residues" evidence="12">
    <location>
        <begin position="9"/>
        <end position="18"/>
    </location>
</feature>
<dbReference type="GO" id="GO:0000272">
    <property type="term" value="P:polysaccharide catabolic process"/>
    <property type="evidence" value="ECO:0007669"/>
    <property type="project" value="UniProtKB-KW"/>
</dbReference>
<evidence type="ECO:0000256" key="8">
    <source>
        <dbReference type="ARBA" id="ARBA00023277"/>
    </source>
</evidence>
<accession>A0AAV0ASM0</accession>
<evidence type="ECO:0000256" key="5">
    <source>
        <dbReference type="ARBA" id="ARBA00022525"/>
    </source>
</evidence>
<dbReference type="SUPFAM" id="SSF51445">
    <property type="entry name" value="(Trans)glycosidases"/>
    <property type="match status" value="1"/>
</dbReference>
<feature type="domain" description="GH18" evidence="13">
    <location>
        <begin position="31"/>
        <end position="399"/>
    </location>
</feature>
<dbReference type="EMBL" id="CALTRL010001446">
    <property type="protein sequence ID" value="CAH7672518.1"/>
    <property type="molecule type" value="Genomic_DNA"/>
</dbReference>
<keyword evidence="15" id="KW-1185">Reference proteome</keyword>
<dbReference type="PROSITE" id="PS51910">
    <property type="entry name" value="GH18_2"/>
    <property type="match status" value="1"/>
</dbReference>
<dbReference type="Gene3D" id="3.20.20.80">
    <property type="entry name" value="Glycosidases"/>
    <property type="match status" value="1"/>
</dbReference>
<dbReference type="InterPro" id="IPR001223">
    <property type="entry name" value="Glyco_hydro18_cat"/>
</dbReference>
<dbReference type="GO" id="GO:0008061">
    <property type="term" value="F:chitin binding"/>
    <property type="evidence" value="ECO:0007669"/>
    <property type="project" value="InterPro"/>
</dbReference>
<comment type="subcellular location">
    <subcellularLocation>
        <location evidence="2">Secreted</location>
    </subcellularLocation>
</comment>
<dbReference type="FunFam" id="3.20.20.80:FF:000075">
    <property type="entry name" value="Sporulation-specific chitinase"/>
    <property type="match status" value="1"/>
</dbReference>
<evidence type="ECO:0000256" key="7">
    <source>
        <dbReference type="ARBA" id="ARBA00023024"/>
    </source>
</evidence>
<gene>
    <name evidence="14" type="ORF">PPACK8108_LOCUS7335</name>
</gene>
<dbReference type="EC" id="3.2.1.14" evidence="4"/>
<keyword evidence="9 11" id="KW-0326">Glycosidase</keyword>
<dbReference type="InterPro" id="IPR017853">
    <property type="entry name" value="GH"/>
</dbReference>
<comment type="similarity">
    <text evidence="3">Belongs to the glycosyl hydrolase 18 family. Chitinase class V subfamily.</text>
</comment>
<keyword evidence="5" id="KW-0964">Secreted</keyword>
<feature type="compositionally biased region" description="Basic residues" evidence="12">
    <location>
        <begin position="436"/>
        <end position="449"/>
    </location>
</feature>
<keyword evidence="7" id="KW-0146">Chitin degradation</keyword>
<evidence type="ECO:0000259" key="13">
    <source>
        <dbReference type="PROSITE" id="PS51910"/>
    </source>
</evidence>
<dbReference type="PANTHER" id="PTHR11177:SF317">
    <property type="entry name" value="CHITINASE 12-RELATED"/>
    <property type="match status" value="1"/>
</dbReference>
<evidence type="ECO:0000313" key="14">
    <source>
        <dbReference type="EMBL" id="CAH7672518.1"/>
    </source>
</evidence>
<comment type="catalytic activity">
    <reaction evidence="1">
        <text>Random endo-hydrolysis of N-acetyl-beta-D-glucosaminide (1-&gt;4)-beta-linkages in chitin and chitodextrins.</text>
        <dbReference type="EC" id="3.2.1.14"/>
    </reaction>
</comment>
<dbReference type="InterPro" id="IPR050314">
    <property type="entry name" value="Glycosyl_Hydrlase_18"/>
</dbReference>
<keyword evidence="10" id="KW-0624">Polysaccharide degradation</keyword>
<reference evidence="14" key="1">
    <citation type="submission" date="2022-06" db="EMBL/GenBank/DDBJ databases">
        <authorList>
            <consortium name="SYNGENTA / RWTH Aachen University"/>
        </authorList>
    </citation>
    <scope>NUCLEOTIDE SEQUENCE</scope>
</reference>
<feature type="region of interest" description="Disordered" evidence="12">
    <location>
        <begin position="426"/>
        <end position="455"/>
    </location>
</feature>
<dbReference type="SMART" id="SM00636">
    <property type="entry name" value="Glyco_18"/>
    <property type="match status" value="1"/>
</dbReference>
<keyword evidence="8" id="KW-0119">Carbohydrate metabolism</keyword>
<name>A0AAV0ASM0_PHAPC</name>
<evidence type="ECO:0000256" key="4">
    <source>
        <dbReference type="ARBA" id="ARBA00012729"/>
    </source>
</evidence>
<dbReference type="PROSITE" id="PS01095">
    <property type="entry name" value="GH18_1"/>
    <property type="match status" value="1"/>
</dbReference>
<evidence type="ECO:0000256" key="10">
    <source>
        <dbReference type="ARBA" id="ARBA00023326"/>
    </source>
</evidence>
<sequence length="455" mass="51270">MGHGSLIKYDVDCDPDGKDDSDEDASHKNGMVSATYFVNWAIYARSHFPWQVPMDSLTHVFYAFANVRPESGEVYLTDSWADEQIHWADRGDSWNDQGNNLYGCFNQFRQLKQKHRNLKLLLSIGGWTYSSNFAPGTDSPEKRAKFSSSALGLLEDYGLDGLDIDWEYPTSDKEADQLVQLLKHMRKDLDSHQKSKKDKNPYLLTIAAPCGPQHFRQLHLKQMSQYLSFINLMAYDYAGSWDTIAGHQANLRLPNSEAVNQGNFSTVAAVNYYLEQSVPARKIVIGMPLYGRSFLNTKGIGHSYNGVGQGNWESGIYDYKSLPKDNCKLMVDKKAIGAYTYDKSAQELITFDNPTTVNLKVDYVRSKNLGGVMWWESSGDKNISGEALIPMAASKLGSLDNTYNHLKYPGSKWDNLRGSALRRSSLSYKGSGQQSNKHHHHSTSHHKDRKVSGSY</sequence>
<dbReference type="Gene3D" id="3.10.50.10">
    <property type="match status" value="1"/>
</dbReference>
<dbReference type="PANTHER" id="PTHR11177">
    <property type="entry name" value="CHITINASE"/>
    <property type="match status" value="1"/>
</dbReference>
<dbReference type="Pfam" id="PF00704">
    <property type="entry name" value="Glyco_hydro_18"/>
    <property type="match status" value="1"/>
</dbReference>
<dbReference type="AlphaFoldDB" id="A0AAV0ASM0"/>
<dbReference type="GO" id="GO:0005576">
    <property type="term" value="C:extracellular region"/>
    <property type="evidence" value="ECO:0007669"/>
    <property type="project" value="UniProtKB-SubCell"/>
</dbReference>
<evidence type="ECO:0000256" key="1">
    <source>
        <dbReference type="ARBA" id="ARBA00000822"/>
    </source>
</evidence>
<feature type="region of interest" description="Disordered" evidence="12">
    <location>
        <begin position="1"/>
        <end position="26"/>
    </location>
</feature>
<dbReference type="Proteomes" id="UP001153365">
    <property type="component" value="Unassembled WGS sequence"/>
</dbReference>
<evidence type="ECO:0000256" key="2">
    <source>
        <dbReference type="ARBA" id="ARBA00004613"/>
    </source>
</evidence>
<dbReference type="GO" id="GO:0008843">
    <property type="term" value="F:endochitinase activity"/>
    <property type="evidence" value="ECO:0007669"/>
    <property type="project" value="UniProtKB-EC"/>
</dbReference>
<dbReference type="FunFam" id="3.10.50.10:FF:000005">
    <property type="entry name" value="Endochitinase B1"/>
    <property type="match status" value="1"/>
</dbReference>
<evidence type="ECO:0000256" key="9">
    <source>
        <dbReference type="ARBA" id="ARBA00023295"/>
    </source>
</evidence>
<proteinExistence type="inferred from homology"/>
<comment type="caution">
    <text evidence="14">The sequence shown here is derived from an EMBL/GenBank/DDBJ whole genome shotgun (WGS) entry which is preliminary data.</text>
</comment>
<dbReference type="SUPFAM" id="SSF54556">
    <property type="entry name" value="Chitinase insertion domain"/>
    <property type="match status" value="1"/>
</dbReference>
<dbReference type="InterPro" id="IPR029070">
    <property type="entry name" value="Chitinase_insertion_sf"/>
</dbReference>
<keyword evidence="6 11" id="KW-0378">Hydrolase</keyword>